<evidence type="ECO:0000256" key="1">
    <source>
        <dbReference type="ARBA" id="ARBA00004340"/>
    </source>
</evidence>
<feature type="domain" description="Crinkler effector protein N-terminal" evidence="4">
    <location>
        <begin position="2"/>
        <end position="106"/>
    </location>
</feature>
<dbReference type="GO" id="GO:0005576">
    <property type="term" value="C:extracellular region"/>
    <property type="evidence" value="ECO:0007669"/>
    <property type="project" value="UniProtKB-SubCell"/>
</dbReference>
<reference evidence="5" key="1">
    <citation type="submission" date="2023-08" db="EMBL/GenBank/DDBJ databases">
        <title>Reference Genome Resource for the Citrus Pathogen Phytophthora citrophthora.</title>
        <authorList>
            <person name="Moller H."/>
            <person name="Coetzee B."/>
            <person name="Rose L.J."/>
            <person name="Van Niekerk J.M."/>
        </authorList>
    </citation>
    <scope>NUCLEOTIDE SEQUENCE</scope>
    <source>
        <strain evidence="5">STE-U-9442</strain>
    </source>
</reference>
<gene>
    <name evidence="5" type="ORF">P3T76_004352</name>
</gene>
<comment type="caution">
    <text evidence="5">The sequence shown here is derived from an EMBL/GenBank/DDBJ whole genome shotgun (WGS) entry which is preliminary data.</text>
</comment>
<evidence type="ECO:0000313" key="5">
    <source>
        <dbReference type="EMBL" id="KAK1944440.1"/>
    </source>
</evidence>
<evidence type="ECO:0000313" key="6">
    <source>
        <dbReference type="Proteomes" id="UP001259832"/>
    </source>
</evidence>
<dbReference type="GO" id="GO:0043657">
    <property type="term" value="C:host cell"/>
    <property type="evidence" value="ECO:0007669"/>
    <property type="project" value="UniProtKB-SubCell"/>
</dbReference>
<keyword evidence="3" id="KW-0964">Secreted</keyword>
<evidence type="ECO:0000256" key="2">
    <source>
        <dbReference type="ARBA" id="ARBA00004613"/>
    </source>
</evidence>
<dbReference type="Pfam" id="PF20147">
    <property type="entry name" value="Crinkler"/>
    <property type="match status" value="1"/>
</dbReference>
<dbReference type="InterPro" id="IPR045379">
    <property type="entry name" value="Crinkler_N"/>
</dbReference>
<dbReference type="Proteomes" id="UP001259832">
    <property type="component" value="Unassembled WGS sequence"/>
</dbReference>
<dbReference type="EMBL" id="JASMQC010000006">
    <property type="protein sequence ID" value="KAK1944440.1"/>
    <property type="molecule type" value="Genomic_DNA"/>
</dbReference>
<evidence type="ECO:0000259" key="4">
    <source>
        <dbReference type="Pfam" id="PF20147"/>
    </source>
</evidence>
<comment type="subcellular location">
    <subcellularLocation>
        <location evidence="1">Host cell</location>
    </subcellularLocation>
    <subcellularLocation>
        <location evidence="2">Secreted</location>
    </subcellularLocation>
</comment>
<proteinExistence type="predicted"/>
<dbReference type="AlphaFoldDB" id="A0AAD9GTA2"/>
<organism evidence="5 6">
    <name type="scientific">Phytophthora citrophthora</name>
    <dbReference type="NCBI Taxonomy" id="4793"/>
    <lineage>
        <taxon>Eukaryota</taxon>
        <taxon>Sar</taxon>
        <taxon>Stramenopiles</taxon>
        <taxon>Oomycota</taxon>
        <taxon>Peronosporomycetes</taxon>
        <taxon>Peronosporales</taxon>
        <taxon>Peronosporaceae</taxon>
        <taxon>Phytophthora</taxon>
    </lineage>
</organism>
<protein>
    <recommendedName>
        <fullName evidence="4">Crinkler effector protein N-terminal domain-containing protein</fullName>
    </recommendedName>
</protein>
<keyword evidence="6" id="KW-1185">Reference proteome</keyword>
<sequence length="148" mass="16406">MIKLFCAIVGAQWSVFEVEIDECQSVGDLKVAIAAAMRYDGRPDLLQLFLAKTEDGWLSYDDDLSKMLLQNRLDTSKLQALGPNENPQLFGSNVSLGEDVVHVLVKVKDLPAPFPSWDLAPNQFPPLVLDQDSTLTSIPAAWTIYQGR</sequence>
<evidence type="ECO:0000256" key="3">
    <source>
        <dbReference type="ARBA" id="ARBA00022525"/>
    </source>
</evidence>
<name>A0AAD9GTA2_9STRA</name>
<accession>A0AAD9GTA2</accession>